<evidence type="ECO:0000256" key="5">
    <source>
        <dbReference type="ARBA" id="ARBA00023136"/>
    </source>
</evidence>
<keyword evidence="6" id="KW-0449">Lipoprotein</keyword>
<comment type="similarity">
    <text evidence="2">Belongs to the BMP lipoprotein family.</text>
</comment>
<dbReference type="STRING" id="246191.SAMN05660337_3135"/>
<dbReference type="Proteomes" id="UP000199053">
    <property type="component" value="Unassembled WGS sequence"/>
</dbReference>
<dbReference type="SUPFAM" id="SSF53822">
    <property type="entry name" value="Periplasmic binding protein-like I"/>
    <property type="match status" value="1"/>
</dbReference>
<dbReference type="RefSeq" id="WP_092162774.1">
    <property type="nucleotide sequence ID" value="NZ_FNGA01000005.1"/>
</dbReference>
<dbReference type="Pfam" id="PF02608">
    <property type="entry name" value="Bmp"/>
    <property type="match status" value="1"/>
</dbReference>
<gene>
    <name evidence="9" type="ORF">SAMN05660337_3135</name>
</gene>
<evidence type="ECO:0000259" key="8">
    <source>
        <dbReference type="Pfam" id="PF02608"/>
    </source>
</evidence>
<keyword evidence="10" id="KW-1185">Reference proteome</keyword>
<feature type="signal peptide" evidence="7">
    <location>
        <begin position="1"/>
        <end position="20"/>
    </location>
</feature>
<dbReference type="EMBL" id="FNGA01000005">
    <property type="protein sequence ID" value="SDL50565.1"/>
    <property type="molecule type" value="Genomic_DNA"/>
</dbReference>
<evidence type="ECO:0000256" key="1">
    <source>
        <dbReference type="ARBA" id="ARBA00004193"/>
    </source>
</evidence>
<dbReference type="InterPro" id="IPR003760">
    <property type="entry name" value="PnrA-like"/>
</dbReference>
<reference evidence="10" key="1">
    <citation type="submission" date="2016-10" db="EMBL/GenBank/DDBJ databases">
        <authorList>
            <person name="Varghese N."/>
            <person name="Submissions S."/>
        </authorList>
    </citation>
    <scope>NUCLEOTIDE SEQUENCE [LARGE SCALE GENOMIC DNA]</scope>
    <source>
        <strain evidence="10">DSM 16995</strain>
    </source>
</reference>
<dbReference type="GO" id="GO:0005886">
    <property type="term" value="C:plasma membrane"/>
    <property type="evidence" value="ECO:0007669"/>
    <property type="project" value="UniProtKB-SubCell"/>
</dbReference>
<evidence type="ECO:0000256" key="7">
    <source>
        <dbReference type="SAM" id="SignalP"/>
    </source>
</evidence>
<accession>A0A1G9KME6</accession>
<evidence type="ECO:0000313" key="9">
    <source>
        <dbReference type="EMBL" id="SDL50565.1"/>
    </source>
</evidence>
<evidence type="ECO:0000256" key="6">
    <source>
        <dbReference type="ARBA" id="ARBA00023288"/>
    </source>
</evidence>
<organism evidence="9 10">
    <name type="scientific">Maridesulfovibrio ferrireducens</name>
    <dbReference type="NCBI Taxonomy" id="246191"/>
    <lineage>
        <taxon>Bacteria</taxon>
        <taxon>Pseudomonadati</taxon>
        <taxon>Thermodesulfobacteriota</taxon>
        <taxon>Desulfovibrionia</taxon>
        <taxon>Desulfovibrionales</taxon>
        <taxon>Desulfovibrionaceae</taxon>
        <taxon>Maridesulfovibrio</taxon>
    </lineage>
</organism>
<keyword evidence="5" id="KW-0472">Membrane</keyword>
<dbReference type="InterPro" id="IPR028082">
    <property type="entry name" value="Peripla_BP_I"/>
</dbReference>
<dbReference type="CDD" id="cd06354">
    <property type="entry name" value="PBP1_PrnA-like"/>
    <property type="match status" value="1"/>
</dbReference>
<evidence type="ECO:0000256" key="3">
    <source>
        <dbReference type="ARBA" id="ARBA00022475"/>
    </source>
</evidence>
<feature type="chain" id="PRO_5011713074" evidence="7">
    <location>
        <begin position="21"/>
        <end position="328"/>
    </location>
</feature>
<evidence type="ECO:0000256" key="4">
    <source>
        <dbReference type="ARBA" id="ARBA00022729"/>
    </source>
</evidence>
<protein>
    <submittedName>
        <fullName evidence="9">Basic membrane protein A</fullName>
    </submittedName>
</protein>
<evidence type="ECO:0000256" key="2">
    <source>
        <dbReference type="ARBA" id="ARBA00008610"/>
    </source>
</evidence>
<proteinExistence type="inferred from homology"/>
<dbReference type="AlphaFoldDB" id="A0A1G9KME6"/>
<dbReference type="InterPro" id="IPR050957">
    <property type="entry name" value="BMP_lipoprotein"/>
</dbReference>
<sequence length="328" mass="35776">MKKILSTIFILLLLAATAWAKPPVVGFVTGSSGLGDMSFNDMAYGGIRKAQQEFNFKLIILEPRKTGETTLKDFTTLADQSDVIILLGAQHQELTTQVAGIYPDKKFIIIEVPIENVANISSAVFKQYEGSFLAGALAGYVTKTHTIGFIGGAEVPAVQQFEKGFRDGAEYAAPGTTVLVEYLSPAGDFSGFNNPKKGYKLAMNQYGNNADIIFTVAGLTGNGIIEAARRSGKYAIGVDSDQDSLAKGNVLTSMIKRMDIAAYEELKDIMKGKFSSGPTYYGLEGDGVSLSEMKYTRDKISDEILKKIDIIRKKIIKKEIIIKKDQYE</sequence>
<dbReference type="OrthoDB" id="9769871at2"/>
<dbReference type="Gene3D" id="3.40.50.2300">
    <property type="match status" value="2"/>
</dbReference>
<keyword evidence="4 7" id="KW-0732">Signal</keyword>
<dbReference type="PANTHER" id="PTHR34296">
    <property type="entry name" value="TRANSCRIPTIONAL ACTIVATOR PROTEIN MED"/>
    <property type="match status" value="1"/>
</dbReference>
<name>A0A1G9KME6_9BACT</name>
<feature type="domain" description="ABC transporter substrate-binding protein PnrA-like" evidence="8">
    <location>
        <begin position="28"/>
        <end position="326"/>
    </location>
</feature>
<comment type="subcellular location">
    <subcellularLocation>
        <location evidence="1">Cell membrane</location>
        <topology evidence="1">Lipid-anchor</topology>
    </subcellularLocation>
</comment>
<evidence type="ECO:0000313" key="10">
    <source>
        <dbReference type="Proteomes" id="UP000199053"/>
    </source>
</evidence>
<keyword evidence="3" id="KW-1003">Cell membrane</keyword>
<dbReference type="PANTHER" id="PTHR34296:SF2">
    <property type="entry name" value="ABC TRANSPORTER GUANOSINE-BINDING PROTEIN NUPN"/>
    <property type="match status" value="1"/>
</dbReference>